<dbReference type="Proteomes" id="UP000005697">
    <property type="component" value="Unassembled WGS sequence"/>
</dbReference>
<dbReference type="HOGENOM" id="CLU_2261240_0_0_10"/>
<gene>
    <name evidence="1" type="ORF">HMPREF9141_0214</name>
</gene>
<comment type="caution">
    <text evidence="1">The sequence shown here is derived from an EMBL/GenBank/DDBJ whole genome shotgun (WGS) entry which is preliminary data.</text>
</comment>
<keyword evidence="2" id="KW-1185">Reference proteome</keyword>
<proteinExistence type="predicted"/>
<name>F0F3P8_9BACT</name>
<accession>F0F3P8</accession>
<organism evidence="1 2">
    <name type="scientific">Prevotella multiformis DSM 16608</name>
    <dbReference type="NCBI Taxonomy" id="888743"/>
    <lineage>
        <taxon>Bacteria</taxon>
        <taxon>Pseudomonadati</taxon>
        <taxon>Bacteroidota</taxon>
        <taxon>Bacteroidia</taxon>
        <taxon>Bacteroidales</taxon>
        <taxon>Prevotellaceae</taxon>
        <taxon>Prevotella</taxon>
    </lineage>
</organism>
<dbReference type="EMBL" id="AEWX01000002">
    <property type="protein sequence ID" value="EGC21178.1"/>
    <property type="molecule type" value="Genomic_DNA"/>
</dbReference>
<dbReference type="STRING" id="888743.HMPREF9141_0214"/>
<evidence type="ECO:0000313" key="1">
    <source>
        <dbReference type="EMBL" id="EGC21178.1"/>
    </source>
</evidence>
<protein>
    <submittedName>
        <fullName evidence="1">Uncharacterized protein</fullName>
    </submittedName>
</protein>
<reference evidence="1 2" key="1">
    <citation type="submission" date="2011-01" db="EMBL/GenBank/DDBJ databases">
        <authorList>
            <person name="Muzny D."/>
            <person name="Qin X."/>
            <person name="Deng J."/>
            <person name="Jiang H."/>
            <person name="Liu Y."/>
            <person name="Qu J."/>
            <person name="Song X.-Z."/>
            <person name="Zhang L."/>
            <person name="Thornton R."/>
            <person name="Coyle M."/>
            <person name="Francisco L."/>
            <person name="Jackson L."/>
            <person name="Javaid M."/>
            <person name="Korchina V."/>
            <person name="Kovar C."/>
            <person name="Mata R."/>
            <person name="Mathew T."/>
            <person name="Ngo R."/>
            <person name="Nguyen L."/>
            <person name="Nguyen N."/>
            <person name="Okwuonu G."/>
            <person name="Ongeri F."/>
            <person name="Pham C."/>
            <person name="Simmons D."/>
            <person name="Wilczek-Boney K."/>
            <person name="Hale W."/>
            <person name="Jakkamsetti A."/>
            <person name="Pham P."/>
            <person name="Ruth R."/>
            <person name="San Lucas F."/>
            <person name="Warren J."/>
            <person name="Zhang J."/>
            <person name="Zhao Z."/>
            <person name="Zhou C."/>
            <person name="Zhu D."/>
            <person name="Lee S."/>
            <person name="Bess C."/>
            <person name="Blankenburg K."/>
            <person name="Forbes L."/>
            <person name="Fu Q."/>
            <person name="Gubbala S."/>
            <person name="Hirani K."/>
            <person name="Jayaseelan J.C."/>
            <person name="Lara F."/>
            <person name="Munidasa M."/>
            <person name="Palculict T."/>
            <person name="Patil S."/>
            <person name="Pu L.-L."/>
            <person name="Saada N."/>
            <person name="Tang L."/>
            <person name="Weissenberger G."/>
            <person name="Zhu Y."/>
            <person name="Hemphill L."/>
            <person name="Shang Y."/>
            <person name="Youmans B."/>
            <person name="Ayvaz T."/>
            <person name="Ross M."/>
            <person name="Santibanez J."/>
            <person name="Aqrawi P."/>
            <person name="Gross S."/>
            <person name="Joshi V."/>
            <person name="Fowler G."/>
            <person name="Nazareth L."/>
            <person name="Reid J."/>
            <person name="Worley K."/>
            <person name="Petrosino J."/>
            <person name="Highlander S."/>
            <person name="Gibbs R."/>
        </authorList>
    </citation>
    <scope>NUCLEOTIDE SEQUENCE [LARGE SCALE GENOMIC DNA]</scope>
    <source>
        <strain evidence="1 2">DSM 16608</strain>
    </source>
</reference>
<sequence length="116" mass="13432">MAETVNFLSCYHPPIQKPFHFNTLKYRQDFEKSLHNFKQIICRYKRTRAKSKSVTSSQSIGCQAVPQRCLIGLQKGVSNTLIEHLLQVNQASFRSQKGMCQFGLHENSLQIPMTWE</sequence>
<dbReference type="AlphaFoldDB" id="F0F3P8"/>
<evidence type="ECO:0000313" key="2">
    <source>
        <dbReference type="Proteomes" id="UP000005697"/>
    </source>
</evidence>